<dbReference type="EMBL" id="CAJNRG010009561">
    <property type="protein sequence ID" value="CAF2114887.1"/>
    <property type="molecule type" value="Genomic_DNA"/>
</dbReference>
<gene>
    <name evidence="1" type="ORF">KQP761_LOCUS36783</name>
    <name evidence="2" type="ORF">XDN619_LOCUS21477</name>
</gene>
<dbReference type="EMBL" id="CAJNOW010020812">
    <property type="protein sequence ID" value="CAF1681593.1"/>
    <property type="molecule type" value="Genomic_DNA"/>
</dbReference>
<evidence type="ECO:0000313" key="2">
    <source>
        <dbReference type="EMBL" id="CAF2114887.1"/>
    </source>
</evidence>
<dbReference type="AlphaFoldDB" id="A0A816H0G2"/>
<name>A0A816H0G2_9BILA</name>
<accession>A0A816H0G2</accession>
<dbReference type="Proteomes" id="UP000663834">
    <property type="component" value="Unassembled WGS sequence"/>
</dbReference>
<sequence>MISFNKYKTSDISSNVNYISRFYNQNFLVYFAPHDLLIFIEPKHQLHVYNAQTISLIVNLTTSDVVFATLCTSLSIKDHRDVFFVYESHLESNLLLLRVCEMSFNKIILQFEDKFCVQTLKIYSNKTNIHVTGFAIKRNHAGTEKSILFLSTDIGLIYTIFKTFSGILINEPVILTDTLNEGNVVITSSGIIYYANKQEHTIHELRITQDFRMRYGKIVKSNGIKFPFGLMIDECNHL</sequence>
<proteinExistence type="predicted"/>
<protein>
    <submittedName>
        <fullName evidence="1">Uncharacterized protein</fullName>
    </submittedName>
</protein>
<comment type="caution">
    <text evidence="1">The sequence shown here is derived from an EMBL/GenBank/DDBJ whole genome shotgun (WGS) entry which is preliminary data.</text>
</comment>
<reference evidence="1" key="1">
    <citation type="submission" date="2021-02" db="EMBL/GenBank/DDBJ databases">
        <authorList>
            <person name="Nowell W R."/>
        </authorList>
    </citation>
    <scope>NUCLEOTIDE SEQUENCE</scope>
</reference>
<dbReference type="Proteomes" id="UP000663887">
    <property type="component" value="Unassembled WGS sequence"/>
</dbReference>
<evidence type="ECO:0000313" key="1">
    <source>
        <dbReference type="EMBL" id="CAF1681593.1"/>
    </source>
</evidence>
<organism evidence="1 3">
    <name type="scientific">Rotaria magnacalcarata</name>
    <dbReference type="NCBI Taxonomy" id="392030"/>
    <lineage>
        <taxon>Eukaryota</taxon>
        <taxon>Metazoa</taxon>
        <taxon>Spiralia</taxon>
        <taxon>Gnathifera</taxon>
        <taxon>Rotifera</taxon>
        <taxon>Eurotatoria</taxon>
        <taxon>Bdelloidea</taxon>
        <taxon>Philodinida</taxon>
        <taxon>Philodinidae</taxon>
        <taxon>Rotaria</taxon>
    </lineage>
</organism>
<dbReference type="OrthoDB" id="10014945at2759"/>
<evidence type="ECO:0000313" key="3">
    <source>
        <dbReference type="Proteomes" id="UP000663834"/>
    </source>
</evidence>